<dbReference type="SUPFAM" id="SSF53850">
    <property type="entry name" value="Periplasmic binding protein-like II"/>
    <property type="match status" value="1"/>
</dbReference>
<evidence type="ECO:0000313" key="4">
    <source>
        <dbReference type="EMBL" id="MDQ0392806.1"/>
    </source>
</evidence>
<dbReference type="PANTHER" id="PTHR35936:SF19">
    <property type="entry name" value="AMINO-ACID-BINDING PROTEIN YXEM-RELATED"/>
    <property type="match status" value="1"/>
</dbReference>
<keyword evidence="1 2" id="KW-0732">Signal</keyword>
<feature type="signal peptide" evidence="2">
    <location>
        <begin position="1"/>
        <end position="20"/>
    </location>
</feature>
<evidence type="ECO:0000313" key="5">
    <source>
        <dbReference type="Proteomes" id="UP001237448"/>
    </source>
</evidence>
<evidence type="ECO:0000256" key="2">
    <source>
        <dbReference type="SAM" id="SignalP"/>
    </source>
</evidence>
<dbReference type="Gene3D" id="3.40.190.10">
    <property type="entry name" value="Periplasmic binding protein-like II"/>
    <property type="match status" value="2"/>
</dbReference>
<gene>
    <name evidence="4" type="ORF">J3R73_002598</name>
</gene>
<reference evidence="4 5" key="1">
    <citation type="submission" date="2023-07" db="EMBL/GenBank/DDBJ databases">
        <title>Genomic Encyclopedia of Type Strains, Phase IV (KMG-IV): sequencing the most valuable type-strain genomes for metagenomic binning, comparative biology and taxonomic classification.</title>
        <authorList>
            <person name="Goeker M."/>
        </authorList>
    </citation>
    <scope>NUCLEOTIDE SEQUENCE [LARGE SCALE GENOMIC DNA]</scope>
    <source>
        <strain evidence="4 5">DSM 5896</strain>
    </source>
</reference>
<feature type="domain" description="Solute-binding protein family 3/N-terminal" evidence="3">
    <location>
        <begin position="30"/>
        <end position="252"/>
    </location>
</feature>
<evidence type="ECO:0000259" key="3">
    <source>
        <dbReference type="SMART" id="SM00062"/>
    </source>
</evidence>
<proteinExistence type="predicted"/>
<keyword evidence="5" id="KW-1185">Reference proteome</keyword>
<dbReference type="Pfam" id="PF00497">
    <property type="entry name" value="SBP_bac_3"/>
    <property type="match status" value="1"/>
</dbReference>
<organism evidence="4 5">
    <name type="scientific">Labrys monachus</name>
    <dbReference type="NCBI Taxonomy" id="217067"/>
    <lineage>
        <taxon>Bacteria</taxon>
        <taxon>Pseudomonadati</taxon>
        <taxon>Pseudomonadota</taxon>
        <taxon>Alphaproteobacteria</taxon>
        <taxon>Hyphomicrobiales</taxon>
        <taxon>Xanthobacteraceae</taxon>
        <taxon>Labrys</taxon>
    </lineage>
</organism>
<protein>
    <submittedName>
        <fullName evidence="4">ABC-type amino acid transport substrate-binding protein</fullName>
    </submittedName>
</protein>
<dbReference type="EMBL" id="JAUSVK010000001">
    <property type="protein sequence ID" value="MDQ0392806.1"/>
    <property type="molecule type" value="Genomic_DNA"/>
</dbReference>
<feature type="chain" id="PRO_5045138109" evidence="2">
    <location>
        <begin position="21"/>
        <end position="258"/>
    </location>
</feature>
<name>A0ABU0FEE6_9HYPH</name>
<accession>A0ABU0FEE6</accession>
<dbReference type="InterPro" id="IPR001638">
    <property type="entry name" value="Solute-binding_3/MltF_N"/>
</dbReference>
<dbReference type="SMART" id="SM00062">
    <property type="entry name" value="PBPb"/>
    <property type="match status" value="1"/>
</dbReference>
<dbReference type="CDD" id="cd13530">
    <property type="entry name" value="PBP2_peptides_like"/>
    <property type="match status" value="1"/>
</dbReference>
<comment type="caution">
    <text evidence="4">The sequence shown here is derived from an EMBL/GenBank/DDBJ whole genome shotgun (WGS) entry which is preliminary data.</text>
</comment>
<dbReference type="RefSeq" id="WP_307427269.1">
    <property type="nucleotide sequence ID" value="NZ_JAUSVK010000001.1"/>
</dbReference>
<evidence type="ECO:0000256" key="1">
    <source>
        <dbReference type="ARBA" id="ARBA00022729"/>
    </source>
</evidence>
<dbReference type="Proteomes" id="UP001237448">
    <property type="component" value="Unassembled WGS sequence"/>
</dbReference>
<sequence>MKWTKSFLPAVAVSAAFAFAALPPASAAETLKVGADPDFKPISFADPSGKLIGFDPDFAASLAEHMGATLDYQGVAWDGILPALQGGKIDAITNMVVTDKRKEVASFSQPILAQAITTVVRKDEANLNPKLDDLKSMKVGVMVNTAAAGVVAKLAGADVTTYNTVADEYQDLILGRIDVVAIESVNGSYTAKATYPDKLRVTGVPLTPDAQKIAVAMRLGDKDLVAKVDHAIDAMRADGSLDKIAVKWFGDTKIVARP</sequence>
<dbReference type="PANTHER" id="PTHR35936">
    <property type="entry name" value="MEMBRANE-BOUND LYTIC MUREIN TRANSGLYCOSYLASE F"/>
    <property type="match status" value="1"/>
</dbReference>